<dbReference type="SUPFAM" id="SSF56784">
    <property type="entry name" value="HAD-like"/>
    <property type="match status" value="1"/>
</dbReference>
<feature type="transmembrane region" description="Helical" evidence="8">
    <location>
        <begin position="653"/>
        <end position="674"/>
    </location>
</feature>
<keyword evidence="3" id="KW-0547">Nucleotide-binding</keyword>
<dbReference type="SUPFAM" id="SSF81665">
    <property type="entry name" value="Calcium ATPase, transmembrane domain M"/>
    <property type="match status" value="1"/>
</dbReference>
<dbReference type="Proteomes" id="UP001321186">
    <property type="component" value="Unassembled WGS sequence"/>
</dbReference>
<dbReference type="InterPro" id="IPR018303">
    <property type="entry name" value="ATPase_P-typ_P_site"/>
</dbReference>
<keyword evidence="2 8" id="KW-0812">Transmembrane</keyword>
<feature type="domain" description="Cation-transporting P-type ATPase N-terminal" evidence="9">
    <location>
        <begin position="1"/>
        <end position="60"/>
    </location>
</feature>
<comment type="caution">
    <text evidence="10">The sequence shown here is derived from an EMBL/GenBank/DDBJ whole genome shotgun (WGS) entry which is preliminary data.</text>
</comment>
<dbReference type="InterPro" id="IPR023299">
    <property type="entry name" value="ATPase_P-typ_cyto_dom_N"/>
</dbReference>
<dbReference type="SFLD" id="SFLDS00003">
    <property type="entry name" value="Haloacid_Dehalogenase"/>
    <property type="match status" value="1"/>
</dbReference>
<evidence type="ECO:0000256" key="6">
    <source>
        <dbReference type="ARBA" id="ARBA00022989"/>
    </source>
</evidence>
<dbReference type="PRINTS" id="PR00119">
    <property type="entry name" value="CATATPASE"/>
</dbReference>
<feature type="transmembrane region" description="Helical" evidence="8">
    <location>
        <begin position="735"/>
        <end position="755"/>
    </location>
</feature>
<feature type="transmembrane region" description="Helical" evidence="8">
    <location>
        <begin position="39"/>
        <end position="58"/>
    </location>
</feature>
<dbReference type="InterPro" id="IPR036412">
    <property type="entry name" value="HAD-like_sf"/>
</dbReference>
<dbReference type="Pfam" id="PF00702">
    <property type="entry name" value="Hydrolase"/>
    <property type="match status" value="1"/>
</dbReference>
<evidence type="ECO:0000256" key="4">
    <source>
        <dbReference type="ARBA" id="ARBA00022840"/>
    </source>
</evidence>
<evidence type="ECO:0000256" key="5">
    <source>
        <dbReference type="ARBA" id="ARBA00022967"/>
    </source>
</evidence>
<gene>
    <name evidence="10" type="ORF">G9H61_10435</name>
</gene>
<keyword evidence="7 8" id="KW-0472">Membrane</keyword>
<dbReference type="PRINTS" id="PR00120">
    <property type="entry name" value="HATPASE"/>
</dbReference>
<feature type="transmembrane region" description="Helical" evidence="8">
    <location>
        <begin position="800"/>
        <end position="820"/>
    </location>
</feature>
<dbReference type="InterPro" id="IPR008250">
    <property type="entry name" value="ATPase_P-typ_transduc_dom_A_sf"/>
</dbReference>
<evidence type="ECO:0000256" key="1">
    <source>
        <dbReference type="ARBA" id="ARBA00004141"/>
    </source>
</evidence>
<evidence type="ECO:0000256" key="2">
    <source>
        <dbReference type="ARBA" id="ARBA00022692"/>
    </source>
</evidence>
<dbReference type="SFLD" id="SFLDF00027">
    <property type="entry name" value="p-type_atpase"/>
    <property type="match status" value="1"/>
</dbReference>
<evidence type="ECO:0000259" key="9">
    <source>
        <dbReference type="SMART" id="SM00831"/>
    </source>
</evidence>
<dbReference type="SFLD" id="SFLDG00002">
    <property type="entry name" value="C1.7:_P-type_atpase_like"/>
    <property type="match status" value="1"/>
</dbReference>
<dbReference type="SUPFAM" id="SSF81660">
    <property type="entry name" value="Metal cation-transporting ATPase, ATP-binding domain N"/>
    <property type="match status" value="1"/>
</dbReference>
<keyword evidence="5" id="KW-1278">Translocase</keyword>
<dbReference type="InterPro" id="IPR001757">
    <property type="entry name" value="P_typ_ATPase"/>
</dbReference>
<dbReference type="Gene3D" id="3.40.1110.10">
    <property type="entry name" value="Calcium-transporting ATPase, cytoplasmic domain N"/>
    <property type="match status" value="1"/>
</dbReference>
<feature type="transmembrane region" description="Helical" evidence="8">
    <location>
        <begin position="250"/>
        <end position="275"/>
    </location>
</feature>
<dbReference type="PROSITE" id="PS00154">
    <property type="entry name" value="ATPASE_E1_E2"/>
    <property type="match status" value="1"/>
</dbReference>
<dbReference type="InterPro" id="IPR006068">
    <property type="entry name" value="ATPase_P-typ_cation-transptr_C"/>
</dbReference>
<feature type="transmembrane region" description="Helical" evidence="8">
    <location>
        <begin position="767"/>
        <end position="788"/>
    </location>
</feature>
<feature type="transmembrane region" description="Helical" evidence="8">
    <location>
        <begin position="626"/>
        <end position="647"/>
    </location>
</feature>
<sequence length="827" mass="91810">MEMLPGLSDSEVAQRLDRFGYNELPGQDKKNIWVIVLEVIREPMFILLIFSSLLYMVLGDYREGMMLMSFILVIIFITFYQYQKTERALEKLKNLSSPRAKVIRNQQVVRIPGREVVPGDILSLSEGDRIPADARLLEINNLMIDESMLTGESVAVQKKLNTVEDIGMVFSGTMIVQGRALAEVTETGVYTQLGKIGTSLSNLSSGETRLQIEMKKLIRSLLWIGVGISLAVFLAFYLSRGGLVKSILNALSTSIAILPEEFPVVFTVFLAIGAWRLSKIQVLTRNPSAIETLGSTTVLCSDKTGTITQNRMQIMQLFLDGQFVNEADFLLEKAKIQSLIYAAELASHASSLDPMEVAIFQTKQSLGAEVSPMLPLLREYPLSTDLLAMTQVYQVDQAIHVGYTKGAPEAIFNLCQIDGKEREKLEEALGKMASHALRVIAVAQTGILKGDLPDHQKSLTCQFLGLIGLQDPIRPEVPQAIQECMDAGIKVNMITGDYPQTASSIAKQIGLRNADQVLTGEELLQLSDEELKRCIGDYSVFARIKPEQKLRIVNALKQNQEVVAMTGDGVNDAPALKAAHIGIAMGNKGTDVAREASSLVLLDDNFASIVAAIRSGRRIFDNLQKAMSYIISIHIPIIGLTLLPAMFEFMPLLLLPLHIVFLEMIIDPICSVAFESEVEEKSIMSRPPRDVRATFFGFKLLFRSIVRGLLLLSTVLVVFWFSWKEGHTDNEIRAISFSALIIGNIFFIYSSLSNTRSFIHVFIERNAMALIVSITAIVVLLLIVYVPYLQSLFSFEFPGFAHFKLVLITSFILLATLELVKWGRGKL</sequence>
<evidence type="ECO:0000256" key="7">
    <source>
        <dbReference type="ARBA" id="ARBA00023136"/>
    </source>
</evidence>
<reference evidence="10 11" key="1">
    <citation type="submission" date="2020-03" db="EMBL/GenBank/DDBJ databases">
        <authorList>
            <person name="Pitt A."/>
            <person name="Hahn M.W."/>
        </authorList>
    </citation>
    <scope>NUCLEOTIDE SEQUENCE [LARGE SCALE GENOMIC DNA]</scope>
    <source>
        <strain evidence="10 11">5A-MARBSE</strain>
    </source>
</reference>
<evidence type="ECO:0000256" key="8">
    <source>
        <dbReference type="SAM" id="Phobius"/>
    </source>
</evidence>
<dbReference type="Gene3D" id="3.40.50.1000">
    <property type="entry name" value="HAD superfamily/HAD-like"/>
    <property type="match status" value="1"/>
</dbReference>
<name>A0ABT4JHW2_9BACT</name>
<protein>
    <submittedName>
        <fullName evidence="10">Cation-translocating P-type ATPase</fullName>
    </submittedName>
</protein>
<dbReference type="EMBL" id="JAANOH010000004">
    <property type="protein sequence ID" value="MCZ2475867.1"/>
    <property type="molecule type" value="Genomic_DNA"/>
</dbReference>
<evidence type="ECO:0000256" key="3">
    <source>
        <dbReference type="ARBA" id="ARBA00022741"/>
    </source>
</evidence>
<dbReference type="Gene3D" id="2.70.150.10">
    <property type="entry name" value="Calcium-transporting ATPase, cytoplasmic transduction domain A"/>
    <property type="match status" value="1"/>
</dbReference>
<dbReference type="Pfam" id="PF00122">
    <property type="entry name" value="E1-E2_ATPase"/>
    <property type="match status" value="1"/>
</dbReference>
<dbReference type="Pfam" id="PF00690">
    <property type="entry name" value="Cation_ATPase_N"/>
    <property type="match status" value="1"/>
</dbReference>
<comment type="subcellular location">
    <subcellularLocation>
        <location evidence="1">Membrane</location>
        <topology evidence="1">Multi-pass membrane protein</topology>
    </subcellularLocation>
</comment>
<keyword evidence="4" id="KW-0067">ATP-binding</keyword>
<organism evidence="10 11">
    <name type="scientific">Aquirufa ecclesiirivi</name>
    <dbReference type="NCBI Taxonomy" id="2715124"/>
    <lineage>
        <taxon>Bacteria</taxon>
        <taxon>Pseudomonadati</taxon>
        <taxon>Bacteroidota</taxon>
        <taxon>Cytophagia</taxon>
        <taxon>Cytophagales</taxon>
        <taxon>Flectobacillaceae</taxon>
        <taxon>Aquirufa</taxon>
    </lineage>
</organism>
<dbReference type="Pfam" id="PF00689">
    <property type="entry name" value="Cation_ATPase_C"/>
    <property type="match status" value="1"/>
</dbReference>
<dbReference type="PANTHER" id="PTHR42861">
    <property type="entry name" value="CALCIUM-TRANSPORTING ATPASE"/>
    <property type="match status" value="1"/>
</dbReference>
<accession>A0ABT4JHW2</accession>
<feature type="transmembrane region" description="Helical" evidence="8">
    <location>
        <begin position="217"/>
        <end position="238"/>
    </location>
</feature>
<keyword evidence="11" id="KW-1185">Reference proteome</keyword>
<feature type="transmembrane region" description="Helical" evidence="8">
    <location>
        <begin position="64"/>
        <end position="82"/>
    </location>
</feature>
<feature type="transmembrane region" description="Helical" evidence="8">
    <location>
        <begin position="695"/>
        <end position="723"/>
    </location>
</feature>
<dbReference type="InterPro" id="IPR044492">
    <property type="entry name" value="P_typ_ATPase_HD_dom"/>
</dbReference>
<dbReference type="InterPro" id="IPR004014">
    <property type="entry name" value="ATPase_P-typ_cation-transptr_N"/>
</dbReference>
<proteinExistence type="predicted"/>
<dbReference type="NCBIfam" id="TIGR01494">
    <property type="entry name" value="ATPase_P-type"/>
    <property type="match status" value="2"/>
</dbReference>
<dbReference type="InterPro" id="IPR023298">
    <property type="entry name" value="ATPase_P-typ_TM_dom_sf"/>
</dbReference>
<evidence type="ECO:0000313" key="11">
    <source>
        <dbReference type="Proteomes" id="UP001321186"/>
    </source>
</evidence>
<dbReference type="Gene3D" id="1.20.1110.10">
    <property type="entry name" value="Calcium-transporting ATPase, transmembrane domain"/>
    <property type="match status" value="1"/>
</dbReference>
<keyword evidence="6 8" id="KW-1133">Transmembrane helix</keyword>
<dbReference type="InterPro" id="IPR023214">
    <property type="entry name" value="HAD_sf"/>
</dbReference>
<dbReference type="InterPro" id="IPR059000">
    <property type="entry name" value="ATPase_P-type_domA"/>
</dbReference>
<dbReference type="RefSeq" id="WP_269010458.1">
    <property type="nucleotide sequence ID" value="NZ_JAANOH010000004.1"/>
</dbReference>
<evidence type="ECO:0000313" key="10">
    <source>
        <dbReference type="EMBL" id="MCZ2475867.1"/>
    </source>
</evidence>
<dbReference type="SUPFAM" id="SSF81653">
    <property type="entry name" value="Calcium ATPase, transduction domain A"/>
    <property type="match status" value="1"/>
</dbReference>
<dbReference type="SMART" id="SM00831">
    <property type="entry name" value="Cation_ATPase_N"/>
    <property type="match status" value="1"/>
</dbReference>